<dbReference type="Proteomes" id="UP001228044">
    <property type="component" value="Unassembled WGS sequence"/>
</dbReference>
<keyword evidence="2" id="KW-1185">Reference proteome</keyword>
<dbReference type="Gene3D" id="3.10.450.50">
    <property type="match status" value="2"/>
</dbReference>
<protein>
    <submittedName>
        <fullName evidence="1">Ester cyclase</fullName>
    </submittedName>
</protein>
<gene>
    <name evidence="1" type="ORF">QWJ38_03705</name>
</gene>
<evidence type="ECO:0000313" key="1">
    <source>
        <dbReference type="EMBL" id="MDN3919381.1"/>
    </source>
</evidence>
<dbReference type="InterPro" id="IPR009959">
    <property type="entry name" value="Cyclase_SnoaL-like"/>
</dbReference>
<dbReference type="PANTHER" id="PTHR38436">
    <property type="entry name" value="POLYKETIDE CYCLASE SNOAL-LIKE DOMAIN"/>
    <property type="match status" value="1"/>
</dbReference>
<dbReference type="RefSeq" id="WP_290357685.1">
    <property type="nucleotide sequence ID" value="NZ_JAUHHC010000001.1"/>
</dbReference>
<sequence>MNAALKPIPWNQHPQVLSPVGRTIGDLLATRPRQQPLDGFDEVYSDFVDYIVRCTHRIWEEKDIGLCRTHYADDVVMHTLAGPSRGREAVVQGTLGALAAYADRQVVAEDVIWSEDAPALFYSSHRITSRSTLEGSDALYGAANGAAQMATTVADCLVRDNLIVEEWLYRDNARAALQMGHSPRAVALAQAEADRAGDPQRHLWRQQWMDQVCNAAQAWPEAGDPAEVPMRMLRAALVDDLYGEAMATVSPSVEVRWPTGRRGWGRGYLIGCLVQLRAQLHDFSFTIEHWAARPLPNDEVAVALRWAACGVHASQGAWGPASGRRILVAGSSHYVLRQGRIVRDQTVFDELAVLRQILGGLGADAPTKGAQ</sequence>
<dbReference type="InterPro" id="IPR032710">
    <property type="entry name" value="NTF2-like_dom_sf"/>
</dbReference>
<comment type="caution">
    <text evidence="1">The sequence shown here is derived from an EMBL/GenBank/DDBJ whole genome shotgun (WGS) entry which is preliminary data.</text>
</comment>
<reference evidence="1 2" key="1">
    <citation type="submission" date="2023-06" db="EMBL/GenBank/DDBJ databases">
        <title>Pelomonas sp. PFR6 16S ribosomal RNA gene Genome sequencing and assembly.</title>
        <authorList>
            <person name="Woo H."/>
        </authorList>
    </citation>
    <scope>NUCLEOTIDE SEQUENCE [LARGE SCALE GENOMIC DNA]</scope>
    <source>
        <strain evidence="1 2">PFR6</strain>
    </source>
</reference>
<dbReference type="Pfam" id="PF07366">
    <property type="entry name" value="SnoaL"/>
    <property type="match status" value="1"/>
</dbReference>
<name>A0ABT8DT89_9BURK</name>
<accession>A0ABT8DT89</accession>
<evidence type="ECO:0000313" key="2">
    <source>
        <dbReference type="Proteomes" id="UP001228044"/>
    </source>
</evidence>
<dbReference type="PANTHER" id="PTHR38436:SF1">
    <property type="entry name" value="ESTER CYCLASE"/>
    <property type="match status" value="1"/>
</dbReference>
<dbReference type="SUPFAM" id="SSF54427">
    <property type="entry name" value="NTF2-like"/>
    <property type="match status" value="2"/>
</dbReference>
<organism evidence="1 2">
    <name type="scientific">Roseateles violae</name>
    <dbReference type="NCBI Taxonomy" id="3058042"/>
    <lineage>
        <taxon>Bacteria</taxon>
        <taxon>Pseudomonadati</taxon>
        <taxon>Pseudomonadota</taxon>
        <taxon>Betaproteobacteria</taxon>
        <taxon>Burkholderiales</taxon>
        <taxon>Sphaerotilaceae</taxon>
        <taxon>Roseateles</taxon>
    </lineage>
</organism>
<dbReference type="EMBL" id="JAUHHC010000001">
    <property type="protein sequence ID" value="MDN3919381.1"/>
    <property type="molecule type" value="Genomic_DNA"/>
</dbReference>
<proteinExistence type="predicted"/>